<evidence type="ECO:0000313" key="2">
    <source>
        <dbReference type="Proteomes" id="UP001519296"/>
    </source>
</evidence>
<evidence type="ECO:0008006" key="3">
    <source>
        <dbReference type="Google" id="ProtNLM"/>
    </source>
</evidence>
<name>A0ABS5B639_9STRE</name>
<keyword evidence="2" id="KW-1185">Reference proteome</keyword>
<gene>
    <name evidence="1" type="ORF">C4K46_10240</name>
</gene>
<dbReference type="Proteomes" id="UP001519296">
    <property type="component" value="Unassembled WGS sequence"/>
</dbReference>
<protein>
    <recommendedName>
        <fullName evidence="3">Triacylglycerol lipase</fullName>
    </recommendedName>
</protein>
<evidence type="ECO:0000313" key="1">
    <source>
        <dbReference type="EMBL" id="MBP2624297.1"/>
    </source>
</evidence>
<comment type="caution">
    <text evidence="1">The sequence shown here is derived from an EMBL/GenBank/DDBJ whole genome shotgun (WGS) entry which is preliminary data.</text>
</comment>
<dbReference type="RefSeq" id="WP_209629150.1">
    <property type="nucleotide sequence ID" value="NZ_PRDG01000007.1"/>
</dbReference>
<accession>A0ABS5B639</accession>
<organism evidence="1 2">
    <name type="scientific">Streptococcus oricebi</name>
    <dbReference type="NCBI Taxonomy" id="1547447"/>
    <lineage>
        <taxon>Bacteria</taxon>
        <taxon>Bacillati</taxon>
        <taxon>Bacillota</taxon>
        <taxon>Bacilli</taxon>
        <taxon>Lactobacillales</taxon>
        <taxon>Streptococcaceae</taxon>
        <taxon>Streptococcus</taxon>
    </lineage>
</organism>
<sequence length="431" mass="48459">MTYHYTDEQLNNVNWNYSVYSVNKTFVKNYNEKARKNGEKEIQYITPTPQNKNEKNIIYTQDGQRFQVVATKTDKETGFDGMAVAPIVNGKPDYQSVAIIAAGTDPNNKTENPAWNGIVSRDFQSAIDGKLSGLSPQYKILDKFVKEVKDDPRYQVTHLSGYSQGSYVLKAGAKYGIPVTTFNSWFKYESLTKKEKDFLTKHPDLYRDYRKIDDEVVKWNDGNHPGLYYNKDHKLDDSIKIYWVDGTSHKIEDWKFDKKTGRVINENGQVLASQSTQAVLDTVRVMTQFKDLKKKLSAGGLSRSEQIFLDSVQGTALGSAIAAAAQMGADQIASLAQNCQAQAEELWAGIDFTRYQHLSPAEVEAAFAAEGVTRASLVEEFQVHSEAVKDKAASLAGDFADLSGRLQQGMEQVLATDQKMAREFQVWKDQM</sequence>
<reference evidence="1 2" key="1">
    <citation type="submission" date="2018-02" db="EMBL/GenBank/DDBJ databases">
        <title>Draft genome sequence of Streptococcus oricebi CCUG 70868T type strain.</title>
        <authorList>
            <person name="Mendez V."/>
            <person name="Salva-Serra F."/>
            <person name="Jaen-Luchoro D."/>
            <person name="Gonzales-Siles L."/>
            <person name="Karlsson R."/>
            <person name="Engstrom-Jakobsson H."/>
            <person name="Busquets A."/>
            <person name="Gomila M."/>
            <person name="Pineiro-Iglesias B."/>
            <person name="Bennasar-Figueras A."/>
            <person name="Seeger M."/>
            <person name="Moore E."/>
        </authorList>
    </citation>
    <scope>NUCLEOTIDE SEQUENCE [LARGE SCALE GENOMIC DNA]</scope>
    <source>
        <strain evidence="1 2">CCUG 70868</strain>
    </source>
</reference>
<proteinExistence type="predicted"/>
<dbReference type="EMBL" id="PRDG01000007">
    <property type="protein sequence ID" value="MBP2624297.1"/>
    <property type="molecule type" value="Genomic_DNA"/>
</dbReference>